<keyword evidence="2" id="KW-1185">Reference proteome</keyword>
<dbReference type="EMBL" id="JACXAF010000022">
    <property type="protein sequence ID" value="MBD1390781.1"/>
    <property type="molecule type" value="Genomic_DNA"/>
</dbReference>
<dbReference type="Proteomes" id="UP000638014">
    <property type="component" value="Unassembled WGS sequence"/>
</dbReference>
<dbReference type="RefSeq" id="WP_191145839.1">
    <property type="nucleotide sequence ID" value="NZ_JACXAF010000022.1"/>
</dbReference>
<sequence length="51" mass="6203">MFKQHLDGKICATCGRYFQWRKRWANNWSTVRYCSKRCAGNRNRKSMDNQT</sequence>
<protein>
    <submittedName>
        <fullName evidence="1">DUF2256 domain-containing protein</fullName>
    </submittedName>
</protein>
<dbReference type="AlphaFoldDB" id="A0A8J6UGU9"/>
<name>A0A8J6UGU9_9GAMM</name>
<organism evidence="1 2">
    <name type="scientific">Neiella litorisoli</name>
    <dbReference type="NCBI Taxonomy" id="2771431"/>
    <lineage>
        <taxon>Bacteria</taxon>
        <taxon>Pseudomonadati</taxon>
        <taxon>Pseudomonadota</taxon>
        <taxon>Gammaproteobacteria</taxon>
        <taxon>Alteromonadales</taxon>
        <taxon>Echinimonadaceae</taxon>
        <taxon>Neiella</taxon>
    </lineage>
</organism>
<dbReference type="PIRSF" id="PIRSF037205">
    <property type="entry name" value="UCP037205"/>
    <property type="match status" value="1"/>
</dbReference>
<evidence type="ECO:0000313" key="1">
    <source>
        <dbReference type="EMBL" id="MBD1390781.1"/>
    </source>
</evidence>
<dbReference type="InterPro" id="IPR017136">
    <property type="entry name" value="UCP037205"/>
</dbReference>
<proteinExistence type="predicted"/>
<gene>
    <name evidence="1" type="ORF">IC617_15220</name>
</gene>
<reference evidence="1" key="1">
    <citation type="submission" date="2020-09" db="EMBL/GenBank/DDBJ databases">
        <title>A novel bacterium of genus Neiella, isolated from South China Sea.</title>
        <authorList>
            <person name="Huang H."/>
            <person name="Mo K."/>
            <person name="Hu Y."/>
        </authorList>
    </citation>
    <scope>NUCLEOTIDE SEQUENCE</scope>
    <source>
        <strain evidence="1">HB171785</strain>
    </source>
</reference>
<accession>A0A8J6UGU9</accession>
<dbReference type="PANTHER" id="PTHR37463:SF1">
    <property type="entry name" value="DUF2256 DOMAIN-CONTAINING PROTEIN"/>
    <property type="match status" value="1"/>
</dbReference>
<comment type="caution">
    <text evidence="1">The sequence shown here is derived from an EMBL/GenBank/DDBJ whole genome shotgun (WGS) entry which is preliminary data.</text>
</comment>
<dbReference type="PANTHER" id="PTHR37463">
    <property type="entry name" value="GSL3115 PROTEIN"/>
    <property type="match status" value="1"/>
</dbReference>
<evidence type="ECO:0000313" key="2">
    <source>
        <dbReference type="Proteomes" id="UP000638014"/>
    </source>
</evidence>
<dbReference type="Pfam" id="PF10013">
    <property type="entry name" value="DUF2256"/>
    <property type="match status" value="1"/>
</dbReference>